<dbReference type="RefSeq" id="WP_211926007.1">
    <property type="nucleotide sequence ID" value="NZ_JAGQFT020000007.1"/>
</dbReference>
<proteinExistence type="predicted"/>
<name>A0A8J8AX54_9GAMM</name>
<comment type="caution">
    <text evidence="2">The sequence shown here is derived from an EMBL/GenBank/DDBJ whole genome shotgun (WGS) entry which is preliminary data.</text>
</comment>
<protein>
    <submittedName>
        <fullName evidence="2">Uncharacterized protein</fullName>
    </submittedName>
</protein>
<dbReference type="EMBL" id="JAGQFT010000032">
    <property type="protein sequence ID" value="MBR0562042.1"/>
    <property type="molecule type" value="Genomic_DNA"/>
</dbReference>
<evidence type="ECO:0000313" key="2">
    <source>
        <dbReference type="EMBL" id="MBR0562042.1"/>
    </source>
</evidence>
<accession>A0A8J8AX54</accession>
<feature type="compositionally biased region" description="Pro residues" evidence="1">
    <location>
        <begin position="60"/>
        <end position="83"/>
    </location>
</feature>
<dbReference type="Proteomes" id="UP000675747">
    <property type="component" value="Unassembled WGS sequence"/>
</dbReference>
<keyword evidence="4" id="KW-1185">Reference proteome</keyword>
<evidence type="ECO:0000313" key="3">
    <source>
        <dbReference type="EMBL" id="MBS7457865.1"/>
    </source>
</evidence>
<evidence type="ECO:0000313" key="4">
    <source>
        <dbReference type="Proteomes" id="UP000675747"/>
    </source>
</evidence>
<sequence length="110" mass="11559">MSLLIEDRDALELMPPLHAGEPPRCAERALRTMDFPAGLATPERVPPASLGVGAGRARPGPIPPRATPPAPEAAPTRVRPPQPASVTTARLPRWPARRPFGRVLGGGGGR</sequence>
<gene>
    <name evidence="3" type="ORF">KB893_012060</name>
    <name evidence="2" type="ORF">KB893_05875</name>
</gene>
<organism evidence="2">
    <name type="scientific">Coralloluteibacterium stylophorae</name>
    <dbReference type="NCBI Taxonomy" id="1776034"/>
    <lineage>
        <taxon>Bacteria</taxon>
        <taxon>Pseudomonadati</taxon>
        <taxon>Pseudomonadota</taxon>
        <taxon>Gammaproteobacteria</taxon>
        <taxon>Lysobacterales</taxon>
        <taxon>Lysobacteraceae</taxon>
        <taxon>Coralloluteibacterium</taxon>
    </lineage>
</organism>
<reference evidence="3 4" key="1">
    <citation type="journal article" date="2021" name="Microbiol. Resour. Announc.">
        <title>Draft Genome Sequence of Coralloluteibacterium stylophorae LMG 29479T.</title>
        <authorList>
            <person name="Karlyshev A.V."/>
            <person name="Kudryashova E.B."/>
            <person name="Ariskina E.V."/>
            <person name="Conroy A.P."/>
            <person name="Abidueva E.Y."/>
        </authorList>
    </citation>
    <scope>NUCLEOTIDE SEQUENCE [LARGE SCALE GENOMIC DNA]</scope>
    <source>
        <strain evidence="3 4">LMG 29479</strain>
    </source>
</reference>
<evidence type="ECO:0000256" key="1">
    <source>
        <dbReference type="SAM" id="MobiDB-lite"/>
    </source>
</evidence>
<feature type="region of interest" description="Disordered" evidence="1">
    <location>
        <begin position="37"/>
        <end position="110"/>
    </location>
</feature>
<dbReference type="AlphaFoldDB" id="A0A8J8AX54"/>
<dbReference type="EMBL" id="JAGQFT020000007">
    <property type="protein sequence ID" value="MBS7457865.1"/>
    <property type="molecule type" value="Genomic_DNA"/>
</dbReference>
<reference evidence="2" key="2">
    <citation type="submission" date="2021-04" db="EMBL/GenBank/DDBJ databases">
        <authorList>
            <person name="Karlyshev A.V."/>
        </authorList>
    </citation>
    <scope>NUCLEOTIDE SEQUENCE</scope>
    <source>
        <strain evidence="2">LMG 29479</strain>
    </source>
</reference>